<evidence type="ECO:0000256" key="1">
    <source>
        <dbReference type="SAM" id="Phobius"/>
    </source>
</evidence>
<dbReference type="Proteomes" id="UP000249061">
    <property type="component" value="Unassembled WGS sequence"/>
</dbReference>
<keyword evidence="1" id="KW-1133">Transmembrane helix</keyword>
<evidence type="ECO:0000313" key="3">
    <source>
        <dbReference type="Proteomes" id="UP000249061"/>
    </source>
</evidence>
<feature type="transmembrane region" description="Helical" evidence="1">
    <location>
        <begin position="114"/>
        <end position="134"/>
    </location>
</feature>
<keyword evidence="1" id="KW-0472">Membrane</keyword>
<gene>
    <name evidence="2" type="ORF">DI536_12480</name>
</gene>
<feature type="transmembrane region" description="Helical" evidence="1">
    <location>
        <begin position="84"/>
        <end position="102"/>
    </location>
</feature>
<keyword evidence="1" id="KW-0812">Transmembrane</keyword>
<feature type="transmembrane region" description="Helical" evidence="1">
    <location>
        <begin position="50"/>
        <end position="72"/>
    </location>
</feature>
<evidence type="ECO:0000313" key="2">
    <source>
        <dbReference type="EMBL" id="PZR13560.1"/>
    </source>
</evidence>
<dbReference type="Pfam" id="PF06532">
    <property type="entry name" value="NrsF"/>
    <property type="match status" value="1"/>
</dbReference>
<name>A0A2W5TDE6_9BACT</name>
<evidence type="ECO:0008006" key="4">
    <source>
        <dbReference type="Google" id="ProtNLM"/>
    </source>
</evidence>
<sequence length="200" mass="20433">MLASVRAAMLVEAKRPQTSWKTRALQLIGASLGLSAVIGLGAVISGNAALTTIALRWVTLLGLAAVGPLLVWASVVPGRTASRWVAMAASVAVAVVMVVLRPAATLNASSAPEWLCTALHLAVAGPAIFTALTLLRSMAPSTPRSIAAGLAAGTTGALLGEMMCERDAAHVASFHLAAWTLAALLVVVLGARVKRRSWAA</sequence>
<feature type="transmembrane region" description="Helical" evidence="1">
    <location>
        <begin position="169"/>
        <end position="191"/>
    </location>
</feature>
<reference evidence="2 3" key="1">
    <citation type="submission" date="2017-08" db="EMBL/GenBank/DDBJ databases">
        <title>Infants hospitalized years apart are colonized by the same room-sourced microbial strains.</title>
        <authorList>
            <person name="Brooks B."/>
            <person name="Olm M.R."/>
            <person name="Firek B.A."/>
            <person name="Baker R."/>
            <person name="Thomas B.C."/>
            <person name="Morowitz M.J."/>
            <person name="Banfield J.F."/>
        </authorList>
    </citation>
    <scope>NUCLEOTIDE SEQUENCE [LARGE SCALE GENOMIC DNA]</scope>
    <source>
        <strain evidence="2">S2_003_000_R2_14</strain>
    </source>
</reference>
<comment type="caution">
    <text evidence="2">The sequence shown here is derived from an EMBL/GenBank/DDBJ whole genome shotgun (WGS) entry which is preliminary data.</text>
</comment>
<accession>A0A2W5TDE6</accession>
<dbReference type="AlphaFoldDB" id="A0A2W5TDE6"/>
<proteinExistence type="predicted"/>
<feature type="transmembrane region" description="Helical" evidence="1">
    <location>
        <begin position="24"/>
        <end position="44"/>
    </location>
</feature>
<organism evidence="2 3">
    <name type="scientific">Archangium gephyra</name>
    <dbReference type="NCBI Taxonomy" id="48"/>
    <lineage>
        <taxon>Bacteria</taxon>
        <taxon>Pseudomonadati</taxon>
        <taxon>Myxococcota</taxon>
        <taxon>Myxococcia</taxon>
        <taxon>Myxococcales</taxon>
        <taxon>Cystobacterineae</taxon>
        <taxon>Archangiaceae</taxon>
        <taxon>Archangium</taxon>
    </lineage>
</organism>
<protein>
    <recommendedName>
        <fullName evidence="4">DUF1109 domain-containing protein</fullName>
    </recommendedName>
</protein>
<dbReference type="EMBL" id="QFQP01000009">
    <property type="protein sequence ID" value="PZR13560.1"/>
    <property type="molecule type" value="Genomic_DNA"/>
</dbReference>
<dbReference type="InterPro" id="IPR009495">
    <property type="entry name" value="NrsF"/>
</dbReference>